<organism evidence="1 2">
    <name type="scientific">Mikania micrantha</name>
    <name type="common">bitter vine</name>
    <dbReference type="NCBI Taxonomy" id="192012"/>
    <lineage>
        <taxon>Eukaryota</taxon>
        <taxon>Viridiplantae</taxon>
        <taxon>Streptophyta</taxon>
        <taxon>Embryophyta</taxon>
        <taxon>Tracheophyta</taxon>
        <taxon>Spermatophyta</taxon>
        <taxon>Magnoliopsida</taxon>
        <taxon>eudicotyledons</taxon>
        <taxon>Gunneridae</taxon>
        <taxon>Pentapetalae</taxon>
        <taxon>asterids</taxon>
        <taxon>campanulids</taxon>
        <taxon>Asterales</taxon>
        <taxon>Asteraceae</taxon>
        <taxon>Asteroideae</taxon>
        <taxon>Heliantheae alliance</taxon>
        <taxon>Eupatorieae</taxon>
        <taxon>Mikania</taxon>
    </lineage>
</organism>
<dbReference type="OrthoDB" id="1811107at2759"/>
<accession>A0A5N6MB76</accession>
<evidence type="ECO:0000313" key="2">
    <source>
        <dbReference type="Proteomes" id="UP000326396"/>
    </source>
</evidence>
<dbReference type="Proteomes" id="UP000326396">
    <property type="component" value="Linkage Group LG6"/>
</dbReference>
<gene>
    <name evidence="1" type="ORF">E3N88_33222</name>
</gene>
<comment type="caution">
    <text evidence="1">The sequence shown here is derived from an EMBL/GenBank/DDBJ whole genome shotgun (WGS) entry which is preliminary data.</text>
</comment>
<keyword evidence="2" id="KW-1185">Reference proteome</keyword>
<dbReference type="AlphaFoldDB" id="A0A5N6MB76"/>
<evidence type="ECO:0000313" key="1">
    <source>
        <dbReference type="EMBL" id="KAD3337702.1"/>
    </source>
</evidence>
<sequence>MGAAERRQMETDVDHIPKPTWQRDEHLSTLPEVWQEDLYHEKMNKLKRKEEAMVTERAVLMPECTALGIVECFQRLGWEAALTFRDEEGQDKIPMKAVIGWMATLMQFDSLPAGMYVYPPDKPMFDKGPSGKEGIAILQKLFRHGSTGALHDETPYVRKMHKTFTLSKLDKNDWEYTTTDRYYIFEGQIHETNIERVENRSNGASEEKHRERQELIARSNAYFAQQEINARFEDNEQIRHYEDYYAGRPYREHPRPVDWSTTQQGNLVCF</sequence>
<name>A0A5N6MB76_9ASTR</name>
<dbReference type="EMBL" id="SZYD01000016">
    <property type="protein sequence ID" value="KAD3337702.1"/>
    <property type="molecule type" value="Genomic_DNA"/>
</dbReference>
<protein>
    <submittedName>
        <fullName evidence="1">Uncharacterized protein</fullName>
    </submittedName>
</protein>
<proteinExistence type="predicted"/>
<reference evidence="1 2" key="1">
    <citation type="submission" date="2019-05" db="EMBL/GenBank/DDBJ databases">
        <title>Mikania micrantha, genome provides insights into the molecular mechanism of rapid growth.</title>
        <authorList>
            <person name="Liu B."/>
        </authorList>
    </citation>
    <scope>NUCLEOTIDE SEQUENCE [LARGE SCALE GENOMIC DNA]</scope>
    <source>
        <strain evidence="1">NLD-2019</strain>
        <tissue evidence="1">Leaf</tissue>
    </source>
</reference>